<protein>
    <submittedName>
        <fullName evidence="12">G_PROTEIN_RECEP_F1_2 domain-containing protein</fullName>
    </submittedName>
</protein>
<dbReference type="InterPro" id="IPR017452">
    <property type="entry name" value="GPCR_Rhodpsn_7TM"/>
</dbReference>
<keyword evidence="3 9" id="KW-0812">Transmembrane</keyword>
<feature type="domain" description="G-protein coupled receptors family 1 profile" evidence="10">
    <location>
        <begin position="35"/>
        <end position="298"/>
    </location>
</feature>
<keyword evidence="7" id="KW-0675">Receptor</keyword>
<dbReference type="PROSITE" id="PS50262">
    <property type="entry name" value="G_PROTEIN_RECEP_F1_2"/>
    <property type="match status" value="1"/>
</dbReference>
<evidence type="ECO:0000256" key="7">
    <source>
        <dbReference type="ARBA" id="ARBA00023170"/>
    </source>
</evidence>
<dbReference type="STRING" id="6313.A0A0K0DPX2"/>
<dbReference type="InterPro" id="IPR000611">
    <property type="entry name" value="NPY_rcpt"/>
</dbReference>
<feature type="transmembrane region" description="Helical" evidence="9">
    <location>
        <begin position="177"/>
        <end position="202"/>
    </location>
</feature>
<dbReference type="PANTHER" id="PTHR24235">
    <property type="entry name" value="NEUROPEPTIDE Y RECEPTOR"/>
    <property type="match status" value="1"/>
</dbReference>
<dbReference type="SUPFAM" id="SSF81321">
    <property type="entry name" value="Family A G protein-coupled receptor-like"/>
    <property type="match status" value="1"/>
</dbReference>
<evidence type="ECO:0000256" key="8">
    <source>
        <dbReference type="ARBA" id="ARBA00023224"/>
    </source>
</evidence>
<name>A0A0K0DPX2_ANGCA</name>
<evidence type="ECO:0000256" key="4">
    <source>
        <dbReference type="ARBA" id="ARBA00022989"/>
    </source>
</evidence>
<feature type="transmembrane region" description="Helical" evidence="9">
    <location>
        <begin position="92"/>
        <end position="114"/>
    </location>
</feature>
<keyword evidence="6 9" id="KW-0472">Membrane</keyword>
<evidence type="ECO:0000256" key="2">
    <source>
        <dbReference type="ARBA" id="ARBA00010663"/>
    </source>
</evidence>
<keyword evidence="8" id="KW-0807">Transducer</keyword>
<evidence type="ECO:0000256" key="6">
    <source>
        <dbReference type="ARBA" id="ARBA00023136"/>
    </source>
</evidence>
<dbReference type="Pfam" id="PF00001">
    <property type="entry name" value="7tm_1"/>
    <property type="match status" value="1"/>
</dbReference>
<dbReference type="GO" id="GO:0004983">
    <property type="term" value="F:neuropeptide Y receptor activity"/>
    <property type="evidence" value="ECO:0007669"/>
    <property type="project" value="InterPro"/>
</dbReference>
<evidence type="ECO:0000259" key="10">
    <source>
        <dbReference type="PROSITE" id="PS50262"/>
    </source>
</evidence>
<dbReference type="GO" id="GO:0042923">
    <property type="term" value="F:neuropeptide binding"/>
    <property type="evidence" value="ECO:0007669"/>
    <property type="project" value="TreeGrafter"/>
</dbReference>
<evidence type="ECO:0000313" key="11">
    <source>
        <dbReference type="Proteomes" id="UP000035642"/>
    </source>
</evidence>
<dbReference type="PRINTS" id="PR00237">
    <property type="entry name" value="GPCRRHODOPSN"/>
</dbReference>
<evidence type="ECO:0000256" key="3">
    <source>
        <dbReference type="ARBA" id="ARBA00022692"/>
    </source>
</evidence>
<reference evidence="11" key="1">
    <citation type="submission" date="2012-09" db="EMBL/GenBank/DDBJ databases">
        <authorList>
            <person name="Martin A.A."/>
        </authorList>
    </citation>
    <scope>NUCLEOTIDE SEQUENCE</scope>
</reference>
<feature type="transmembrane region" description="Helical" evidence="9">
    <location>
        <begin position="279"/>
        <end position="301"/>
    </location>
</feature>
<accession>A0A0K0DPX2</accession>
<dbReference type="PANTHER" id="PTHR24235:SF13">
    <property type="entry name" value="G-PROTEIN COUPLED RECEPTORS FAMILY 1 PROFILE DOMAIN-CONTAINING PROTEIN"/>
    <property type="match status" value="1"/>
</dbReference>
<comment type="subcellular location">
    <subcellularLocation>
        <location evidence="1">Membrane</location>
        <topology evidence="1">Multi-pass membrane protein</topology>
    </subcellularLocation>
</comment>
<keyword evidence="4 9" id="KW-1133">Transmembrane helix</keyword>
<dbReference type="Gene3D" id="1.20.1070.10">
    <property type="entry name" value="Rhodopsin 7-helix transmembrane proteins"/>
    <property type="match status" value="1"/>
</dbReference>
<feature type="transmembrane region" description="Helical" evidence="9">
    <location>
        <begin position="134"/>
        <end position="157"/>
    </location>
</feature>
<organism evidence="11 12">
    <name type="scientific">Angiostrongylus cantonensis</name>
    <name type="common">Rat lungworm</name>
    <dbReference type="NCBI Taxonomy" id="6313"/>
    <lineage>
        <taxon>Eukaryota</taxon>
        <taxon>Metazoa</taxon>
        <taxon>Ecdysozoa</taxon>
        <taxon>Nematoda</taxon>
        <taxon>Chromadorea</taxon>
        <taxon>Rhabditida</taxon>
        <taxon>Rhabditina</taxon>
        <taxon>Rhabditomorpha</taxon>
        <taxon>Strongyloidea</taxon>
        <taxon>Metastrongylidae</taxon>
        <taxon>Angiostrongylus</taxon>
    </lineage>
</organism>
<dbReference type="Proteomes" id="UP000035642">
    <property type="component" value="Unassembled WGS sequence"/>
</dbReference>
<dbReference type="WBParaSite" id="ACAC_0001381101-mRNA-1">
    <property type="protein sequence ID" value="ACAC_0001381101-mRNA-1"/>
    <property type="gene ID" value="ACAC_0001381101"/>
</dbReference>
<feature type="transmembrane region" description="Helical" evidence="9">
    <location>
        <begin position="20"/>
        <end position="43"/>
    </location>
</feature>
<feature type="transmembrane region" description="Helical" evidence="9">
    <location>
        <begin position="238"/>
        <end position="259"/>
    </location>
</feature>
<proteinExistence type="inferred from homology"/>
<comment type="similarity">
    <text evidence="2">Belongs to the G-protein coupled receptor 1 family.</text>
</comment>
<keyword evidence="11" id="KW-1185">Reference proteome</keyword>
<dbReference type="GO" id="GO:0005886">
    <property type="term" value="C:plasma membrane"/>
    <property type="evidence" value="ECO:0007669"/>
    <property type="project" value="TreeGrafter"/>
</dbReference>
<dbReference type="GO" id="GO:0043005">
    <property type="term" value="C:neuron projection"/>
    <property type="evidence" value="ECO:0007669"/>
    <property type="project" value="TreeGrafter"/>
</dbReference>
<dbReference type="AlphaFoldDB" id="A0A0K0DPX2"/>
<evidence type="ECO:0000313" key="12">
    <source>
        <dbReference type="WBParaSite" id="ACAC_0001381101-mRNA-1"/>
    </source>
</evidence>
<dbReference type="PRINTS" id="PR01012">
    <property type="entry name" value="NRPEPTIDEYR"/>
</dbReference>
<evidence type="ECO:0000256" key="1">
    <source>
        <dbReference type="ARBA" id="ARBA00004141"/>
    </source>
</evidence>
<feature type="transmembrane region" description="Helical" evidence="9">
    <location>
        <begin position="55"/>
        <end position="80"/>
    </location>
</feature>
<reference evidence="12" key="2">
    <citation type="submission" date="2017-02" db="UniProtKB">
        <authorList>
            <consortium name="WormBaseParasite"/>
        </authorList>
    </citation>
    <scope>IDENTIFICATION</scope>
</reference>
<evidence type="ECO:0000256" key="5">
    <source>
        <dbReference type="ARBA" id="ARBA00023040"/>
    </source>
</evidence>
<keyword evidence="5" id="KW-0297">G-protein coupled receptor</keyword>
<sequence>MNSTLCEDTSLNINIEWKIVLVLAYSSVGFTSLVGNLAVLTIVVCRKEMRTVTNIFISSVSTADLLITSVSLWATPLAYFQKVWNFGQVMCYIVYVIQGASLMWVPLTLAAIAVDRYRLVAQPFLQPMSTKCCFACIASIWLSAFAVLSPMLANVRFFEISPCYKYCLEFWPSDSRLLYGLFVLLVRSALPLALISWCHWRIASILNEHSRKFRRVSSGCITTSQAIDIKKKQRLQTLLLAMVVIFAVSSLPIDLFNVLQDMEIVYKVETVSKTVRQSIFFFSHWLAMAGTLLNPLVYAWWNTNFRRQIQVRSTLHFEPCCSTTNAIEQIKHQDFRISLMVIVGGIRLNGDRTPLWIPCVKISKGF</sequence>
<dbReference type="CDD" id="cd15203">
    <property type="entry name" value="7tmA_NPYR-like"/>
    <property type="match status" value="1"/>
</dbReference>
<evidence type="ECO:0000256" key="9">
    <source>
        <dbReference type="SAM" id="Phobius"/>
    </source>
</evidence>
<dbReference type="InterPro" id="IPR000276">
    <property type="entry name" value="GPCR_Rhodpsn"/>
</dbReference>